<gene>
    <name evidence="1" type="ORF">STAS_05611</name>
</gene>
<protein>
    <submittedName>
        <fullName evidence="1">TonB-dependent receptor</fullName>
    </submittedName>
</protein>
<proteinExistence type="predicted"/>
<accession>A0A5A7PA39</accession>
<dbReference type="Proteomes" id="UP000325081">
    <property type="component" value="Unassembled WGS sequence"/>
</dbReference>
<reference evidence="2" key="1">
    <citation type="journal article" date="2019" name="Curr. Biol.">
        <title>Genome Sequence of Striga asiatica Provides Insight into the Evolution of Plant Parasitism.</title>
        <authorList>
            <person name="Yoshida S."/>
            <person name="Kim S."/>
            <person name="Wafula E.K."/>
            <person name="Tanskanen J."/>
            <person name="Kim Y.M."/>
            <person name="Honaas L."/>
            <person name="Yang Z."/>
            <person name="Spallek T."/>
            <person name="Conn C.E."/>
            <person name="Ichihashi Y."/>
            <person name="Cheong K."/>
            <person name="Cui S."/>
            <person name="Der J.P."/>
            <person name="Gundlach H."/>
            <person name="Jiao Y."/>
            <person name="Hori C."/>
            <person name="Ishida J.K."/>
            <person name="Kasahara H."/>
            <person name="Kiba T."/>
            <person name="Kim M.S."/>
            <person name="Koo N."/>
            <person name="Laohavisit A."/>
            <person name="Lee Y.H."/>
            <person name="Lumba S."/>
            <person name="McCourt P."/>
            <person name="Mortimer J.C."/>
            <person name="Mutuku J.M."/>
            <person name="Nomura T."/>
            <person name="Sasaki-Sekimoto Y."/>
            <person name="Seto Y."/>
            <person name="Wang Y."/>
            <person name="Wakatake T."/>
            <person name="Sakakibara H."/>
            <person name="Demura T."/>
            <person name="Yamaguchi S."/>
            <person name="Yoneyama K."/>
            <person name="Manabe R.I."/>
            <person name="Nelson D.C."/>
            <person name="Schulman A.H."/>
            <person name="Timko M.P."/>
            <person name="dePamphilis C.W."/>
            <person name="Choi D."/>
            <person name="Shirasu K."/>
        </authorList>
    </citation>
    <scope>NUCLEOTIDE SEQUENCE [LARGE SCALE GENOMIC DNA]</scope>
    <source>
        <strain evidence="2">cv. UVA1</strain>
    </source>
</reference>
<evidence type="ECO:0000313" key="1">
    <source>
        <dbReference type="EMBL" id="GER29725.1"/>
    </source>
</evidence>
<sequence>LGWRVALGFHKGGRVGRRCVVDGFCKGYGHYAECLRLKKLHCGPNVFFHEFSHLSFRAIVGPLFPGRLSSITVSSFFLLEGYWDVGYEWSHSTSSSQSTHAQYL</sequence>
<keyword evidence="1" id="KW-0675">Receptor</keyword>
<keyword evidence="2" id="KW-1185">Reference proteome</keyword>
<organism evidence="1 2">
    <name type="scientific">Striga asiatica</name>
    <name type="common">Asiatic witchweed</name>
    <name type="synonym">Buchnera asiatica</name>
    <dbReference type="NCBI Taxonomy" id="4170"/>
    <lineage>
        <taxon>Eukaryota</taxon>
        <taxon>Viridiplantae</taxon>
        <taxon>Streptophyta</taxon>
        <taxon>Embryophyta</taxon>
        <taxon>Tracheophyta</taxon>
        <taxon>Spermatophyta</taxon>
        <taxon>Magnoliopsida</taxon>
        <taxon>eudicotyledons</taxon>
        <taxon>Gunneridae</taxon>
        <taxon>Pentapetalae</taxon>
        <taxon>asterids</taxon>
        <taxon>lamiids</taxon>
        <taxon>Lamiales</taxon>
        <taxon>Orobanchaceae</taxon>
        <taxon>Buchnereae</taxon>
        <taxon>Striga</taxon>
    </lineage>
</organism>
<feature type="non-terminal residue" evidence="1">
    <location>
        <position position="1"/>
    </location>
</feature>
<dbReference type="EMBL" id="BKCP01004224">
    <property type="protein sequence ID" value="GER29725.1"/>
    <property type="molecule type" value="Genomic_DNA"/>
</dbReference>
<evidence type="ECO:0000313" key="2">
    <source>
        <dbReference type="Proteomes" id="UP000325081"/>
    </source>
</evidence>
<dbReference type="AlphaFoldDB" id="A0A5A7PA39"/>
<name>A0A5A7PA39_STRAF</name>
<comment type="caution">
    <text evidence="1">The sequence shown here is derived from an EMBL/GenBank/DDBJ whole genome shotgun (WGS) entry which is preliminary data.</text>
</comment>
<feature type="non-terminal residue" evidence="1">
    <location>
        <position position="104"/>
    </location>
</feature>